<dbReference type="Pfam" id="PF22521">
    <property type="entry name" value="HypF_C_2"/>
    <property type="match status" value="1"/>
</dbReference>
<dbReference type="InterPro" id="IPR041440">
    <property type="entry name" value="HypF_C"/>
</dbReference>
<keyword evidence="7" id="KW-1185">Reference proteome</keyword>
<feature type="domain" description="YrdC-like" evidence="5">
    <location>
        <begin position="222"/>
        <end position="446"/>
    </location>
</feature>
<dbReference type="InterPro" id="IPR006070">
    <property type="entry name" value="Sua5-like_dom"/>
</dbReference>
<dbReference type="EC" id="3.6.1.7" evidence="2"/>
<feature type="active site" evidence="2">
    <location>
        <position position="37"/>
    </location>
</feature>
<name>A0A7C9THQ0_9BURK</name>
<accession>A0A7C9THQ0</accession>
<dbReference type="GO" id="GO:0003725">
    <property type="term" value="F:double-stranded RNA binding"/>
    <property type="evidence" value="ECO:0007669"/>
    <property type="project" value="InterPro"/>
</dbReference>
<dbReference type="Pfam" id="PF01300">
    <property type="entry name" value="Sua5_yciO_yrdC"/>
    <property type="match status" value="1"/>
</dbReference>
<dbReference type="GO" id="GO:0008270">
    <property type="term" value="F:zinc ion binding"/>
    <property type="evidence" value="ECO:0007669"/>
    <property type="project" value="InterPro"/>
</dbReference>
<evidence type="ECO:0000259" key="4">
    <source>
        <dbReference type="PROSITE" id="PS51160"/>
    </source>
</evidence>
<dbReference type="Pfam" id="PF00708">
    <property type="entry name" value="Acylphosphatase"/>
    <property type="match status" value="1"/>
</dbReference>
<dbReference type="PROSITE" id="PS51163">
    <property type="entry name" value="YRDC"/>
    <property type="match status" value="1"/>
</dbReference>
<dbReference type="SUPFAM" id="SSF55821">
    <property type="entry name" value="YrdC/RibB"/>
    <property type="match status" value="1"/>
</dbReference>
<dbReference type="InterPro" id="IPR011125">
    <property type="entry name" value="Znf_HypF"/>
</dbReference>
<dbReference type="EMBL" id="JAAGOH010000001">
    <property type="protein sequence ID" value="NDY89802.1"/>
    <property type="molecule type" value="Genomic_DNA"/>
</dbReference>
<evidence type="ECO:0000313" key="6">
    <source>
        <dbReference type="EMBL" id="NDY89802.1"/>
    </source>
</evidence>
<comment type="caution">
    <text evidence="6">The sequence shown here is derived from an EMBL/GenBank/DDBJ whole genome shotgun (WGS) entry which is preliminary data.</text>
</comment>
<gene>
    <name evidence="6" type="ORF">G3A44_01185</name>
</gene>
<dbReference type="Pfam" id="PF17788">
    <property type="entry name" value="HypF_C"/>
    <property type="match status" value="1"/>
</dbReference>
<dbReference type="Gene3D" id="3.30.110.120">
    <property type="match status" value="1"/>
</dbReference>
<comment type="similarity">
    <text evidence="1">Belongs to the carbamoyltransferase HypF family.</text>
</comment>
<dbReference type="PROSITE" id="PS00150">
    <property type="entry name" value="ACYLPHOSPHATASE_1"/>
    <property type="match status" value="1"/>
</dbReference>
<sequence>MAQDPSTRSPAAALAPAPALSRWAVAVQGAVQGVGFRPWWVRQAAELGLSGWVRNGGQGLRLELQGPEAALHEALRRLRQCPPPLARISAIRQQPLPLDAAAPAGRFEIHASEQGATPGTGLPPDTAPCADCLHELFDPTNRRWRHPFINCTQCGPRFSVTRALPYDRPQTSLAGFALCPACAAEYAHPADRRHHAQPIACPACGPRLALWTPDGRECVEAGDALAAAVACLRAGQVLAIKGAGGYHLVADALQPEPLARLRAAKQRASKPFALMLPTVASAALWVQAGLGLPAGAVREQAAAEVLATLTSPARPVLLLPCQPGVAAAHPGVAPGLAEWGVMLPATPLHELLVHEALGRPAGTAWRQQPQPGLLWVMTSANPGGEPLVTREAEALSRLAALQADGRPLVDALLVNDREILGRLDDSVRRPMVAVSTPPTGPATGPATGGGPSRGMEAAAPTVRFPFVRRARGYVPDPIPLPAWAAEAPPVLATGGWLKATVCLTRGAEAFFSPHVGDLGSVASRQALVESAERLCQFLAVRPAAVAHDLHPDFFSTQHAQALAAGWGVPAVPVQHHAAHAAAVLAEHGHAGPALALVLDGTGLGDDGQVWGGELLALAPGAAAPVRRLAHLPPLPLPGGDKAATEPWRLAAGLLAQAGRGAELVQRWPTVPGAGALASWLQRQASTWGPAGQGGAVASVAATRSALAAARCTSAGRWFDAAAALIGGLSHQNHEAEAAMRLEAWATQAGGLAVPPWPGAWQVDAAGTLHWPGLVARLLDAAPEVAPGVPSGGAAAEVPAPQAQAAAAFHHTLVQALAAWVQHHACAQGVGTVALGGGCFINRLLSQGLVARLQAAGLLVLHAQAAPPGDGGLSLGQVQMAAWRLAARP</sequence>
<feature type="region of interest" description="Disordered" evidence="3">
    <location>
        <begin position="431"/>
        <end position="455"/>
    </location>
</feature>
<comment type="catalytic activity">
    <reaction evidence="2">
        <text>an acyl phosphate + H2O = a carboxylate + phosphate + H(+)</text>
        <dbReference type="Rhea" id="RHEA:14965"/>
        <dbReference type="ChEBI" id="CHEBI:15377"/>
        <dbReference type="ChEBI" id="CHEBI:15378"/>
        <dbReference type="ChEBI" id="CHEBI:29067"/>
        <dbReference type="ChEBI" id="CHEBI:43474"/>
        <dbReference type="ChEBI" id="CHEBI:59918"/>
        <dbReference type="EC" id="3.6.1.7"/>
    </reaction>
</comment>
<dbReference type="SUPFAM" id="SSF54975">
    <property type="entry name" value="Acylphosphatase/BLUF domain-like"/>
    <property type="match status" value="1"/>
</dbReference>
<dbReference type="InterPro" id="IPR017968">
    <property type="entry name" value="Acylphosphatase_CS"/>
</dbReference>
<dbReference type="InterPro" id="IPR051060">
    <property type="entry name" value="Carbamoyltrans_HypF-like"/>
</dbReference>
<dbReference type="AlphaFoldDB" id="A0A7C9THQ0"/>
<dbReference type="InterPro" id="IPR055128">
    <property type="entry name" value="HypF_C_2"/>
</dbReference>
<keyword evidence="6" id="KW-0808">Transferase</keyword>
<dbReference type="InterPro" id="IPR036046">
    <property type="entry name" value="Acylphosphatase-like_dom_sf"/>
</dbReference>
<feature type="active site" evidence="2">
    <location>
        <position position="55"/>
    </location>
</feature>
<dbReference type="PROSITE" id="PS51160">
    <property type="entry name" value="ACYLPHOSPHATASE_3"/>
    <property type="match status" value="1"/>
</dbReference>
<evidence type="ECO:0000259" key="5">
    <source>
        <dbReference type="PROSITE" id="PS51163"/>
    </source>
</evidence>
<dbReference type="GO" id="GO:0016743">
    <property type="term" value="F:carboxyl- or carbamoyltransferase activity"/>
    <property type="evidence" value="ECO:0007669"/>
    <property type="project" value="TreeGrafter"/>
</dbReference>
<dbReference type="RefSeq" id="WP_163455652.1">
    <property type="nucleotide sequence ID" value="NZ_JAAGOH010000001.1"/>
</dbReference>
<proteinExistence type="inferred from homology"/>
<organism evidence="6 7">
    <name type="scientific">Ideonella livida</name>
    <dbReference type="NCBI Taxonomy" id="2707176"/>
    <lineage>
        <taxon>Bacteria</taxon>
        <taxon>Pseudomonadati</taxon>
        <taxon>Pseudomonadota</taxon>
        <taxon>Betaproteobacteria</taxon>
        <taxon>Burkholderiales</taxon>
        <taxon>Sphaerotilaceae</taxon>
        <taxon>Ideonella</taxon>
    </lineage>
</organism>
<evidence type="ECO:0000256" key="1">
    <source>
        <dbReference type="ARBA" id="ARBA00008097"/>
    </source>
</evidence>
<dbReference type="PANTHER" id="PTHR42959">
    <property type="entry name" value="CARBAMOYLTRANSFERASE"/>
    <property type="match status" value="1"/>
</dbReference>
<dbReference type="GO" id="GO:0003998">
    <property type="term" value="F:acylphosphatase activity"/>
    <property type="evidence" value="ECO:0007669"/>
    <property type="project" value="UniProtKB-EC"/>
</dbReference>
<keyword evidence="2" id="KW-0378">Hydrolase</keyword>
<dbReference type="Pfam" id="PF07503">
    <property type="entry name" value="zf-HYPF"/>
    <property type="match status" value="2"/>
</dbReference>
<evidence type="ECO:0000313" key="7">
    <source>
        <dbReference type="Proteomes" id="UP000484255"/>
    </source>
</evidence>
<dbReference type="Gene3D" id="3.30.420.360">
    <property type="match status" value="1"/>
</dbReference>
<dbReference type="InterPro" id="IPR001792">
    <property type="entry name" value="Acylphosphatase-like_dom"/>
</dbReference>
<dbReference type="Gene3D" id="3.30.420.40">
    <property type="match status" value="1"/>
</dbReference>
<evidence type="ECO:0000256" key="3">
    <source>
        <dbReference type="SAM" id="MobiDB-lite"/>
    </source>
</evidence>
<dbReference type="GO" id="GO:0051604">
    <property type="term" value="P:protein maturation"/>
    <property type="evidence" value="ECO:0007669"/>
    <property type="project" value="TreeGrafter"/>
</dbReference>
<dbReference type="PANTHER" id="PTHR42959:SF1">
    <property type="entry name" value="CARBAMOYLTRANSFERASE HYPF"/>
    <property type="match status" value="1"/>
</dbReference>
<dbReference type="Proteomes" id="UP000484255">
    <property type="component" value="Unassembled WGS sequence"/>
</dbReference>
<dbReference type="Gene3D" id="3.90.870.50">
    <property type="match status" value="1"/>
</dbReference>
<feature type="domain" description="Acylphosphatase-like" evidence="4">
    <location>
        <begin position="22"/>
        <end position="111"/>
    </location>
</feature>
<evidence type="ECO:0000256" key="2">
    <source>
        <dbReference type="PROSITE-ProRule" id="PRU00520"/>
    </source>
</evidence>
<protein>
    <recommendedName>
        <fullName evidence="2">acylphosphatase</fullName>
        <ecNumber evidence="2">3.6.1.7</ecNumber>
    </recommendedName>
</protein>
<reference evidence="6 7" key="1">
    <citation type="submission" date="2020-02" db="EMBL/GenBank/DDBJ databases">
        <title>Ideonella bacterium strain TBM-1.</title>
        <authorList>
            <person name="Chen W.-M."/>
        </authorList>
    </citation>
    <scope>NUCLEOTIDE SEQUENCE [LARGE SCALE GENOMIC DNA]</scope>
    <source>
        <strain evidence="6 7">TBM-1</strain>
    </source>
</reference>
<dbReference type="InterPro" id="IPR017945">
    <property type="entry name" value="DHBP_synth_RibB-like_a/b_dom"/>
</dbReference>